<feature type="region of interest" description="Disordered" evidence="4">
    <location>
        <begin position="621"/>
        <end position="663"/>
    </location>
</feature>
<feature type="compositionally biased region" description="Basic residues" evidence="4">
    <location>
        <begin position="105"/>
        <end position="115"/>
    </location>
</feature>
<feature type="region of interest" description="Disordered" evidence="4">
    <location>
        <begin position="507"/>
        <end position="539"/>
    </location>
</feature>
<evidence type="ECO:0000313" key="6">
    <source>
        <dbReference type="Proteomes" id="UP000316759"/>
    </source>
</evidence>
<comment type="caution">
    <text evidence="5">The sequence shown here is derived from an EMBL/GenBank/DDBJ whole genome shotgun (WGS) entry which is preliminary data.</text>
</comment>
<keyword evidence="2" id="KW-0963">Cytoplasm</keyword>
<feature type="region of interest" description="Disordered" evidence="4">
    <location>
        <begin position="54"/>
        <end position="165"/>
    </location>
</feature>
<dbReference type="PANTHER" id="PTHR13142:SF1">
    <property type="entry name" value="INNER CENTROMERE PROTEIN"/>
    <property type="match status" value="1"/>
</dbReference>
<proteinExistence type="predicted"/>
<evidence type="ECO:0000256" key="3">
    <source>
        <dbReference type="SAM" id="Coils"/>
    </source>
</evidence>
<feature type="compositionally biased region" description="Basic residues" evidence="4">
    <location>
        <begin position="87"/>
        <end position="97"/>
    </location>
</feature>
<feature type="region of interest" description="Disordered" evidence="4">
    <location>
        <begin position="378"/>
        <end position="398"/>
    </location>
</feature>
<keyword evidence="6" id="KW-1185">Reference proteome</keyword>
<feature type="coiled-coil region" evidence="3">
    <location>
        <begin position="424"/>
        <end position="493"/>
    </location>
</feature>
<evidence type="ECO:0000256" key="4">
    <source>
        <dbReference type="SAM" id="MobiDB-lite"/>
    </source>
</evidence>
<evidence type="ECO:0000256" key="1">
    <source>
        <dbReference type="ARBA" id="ARBA00004496"/>
    </source>
</evidence>
<sequence length="730" mass="79958">MGPESRLVSAIYGDFLSCKRQIEKIWSDIDEICVDVVNSTVSLCLNSVAQSSPKTSKLETSIAPKRKSSVTIPESAPDNGEISKASAAKKPKLSLHSRKCEHSPHNQRSKRRVGRKICVEIPEKTNVSGEKAETPPEKDVNSTAKPQSPKKEESAPLSSTKCTDPKLTVVDHPLASTVSEELLKNRQTDVASRSPNNTFDVLKSAVRDSKLPLKRTVESLSGPPDVASQVTSSTVTLAKGDVILPVPSRSPSIDTVSVVSQSSGDITKVTSVHESLRDIPQKIKPRKIASKMSSISVNCTDSELNSGETNSNAFDQSLTINQSHTGLVNGGTSKSSLVIERSLLASKMRPFCSAERLGGVSRLNTLSVSACSTQSDTLQRASQRGGMHSTLNSSRSGTIRTMERSQSVLAMKEQLVAEKQRIYRERFKENAERLRAFHEAKEREREAQRRANEERRLAVKNKAQQLAEMQRIIAENKKRIEKTRAEADAAKQKTNTATKPACLSRITDKENQPMSHTRKPVMGKTVPSQPVQPKLTPSAPQATVRLQHMKLPPSSTLKPIQSNSQSISVAHTNQTAPKPTSVVVEPMRSQPVIPAAPSVIACSTNSGTPTSVAVSVVTPGETRLEQAHPNLDTSTANETFDMSQLKSDSDSDEEQPNRKIPSWCRKGNQNLIDTLRLIHSGQLKWPSEFTTATQMTFDLEEVFRGYKFQRKPRTSSGIWNASSGQCTREH</sequence>
<dbReference type="EMBL" id="SUNJ01002251">
    <property type="protein sequence ID" value="TPP66124.1"/>
    <property type="molecule type" value="Genomic_DNA"/>
</dbReference>
<comment type="subcellular location">
    <subcellularLocation>
        <location evidence="1">Cytoplasm</location>
    </subcellularLocation>
</comment>
<feature type="compositionally biased region" description="Polar residues" evidence="4">
    <location>
        <begin position="631"/>
        <end position="646"/>
    </location>
</feature>
<reference evidence="5 6" key="1">
    <citation type="submission" date="2019-04" db="EMBL/GenBank/DDBJ databases">
        <title>Annotation for the trematode Fasciola gigantica.</title>
        <authorList>
            <person name="Choi Y.-J."/>
        </authorList>
    </citation>
    <scope>NUCLEOTIDE SEQUENCE [LARGE SCALE GENOMIC DNA]</scope>
    <source>
        <strain evidence="5">Uganda_cow_1</strain>
    </source>
</reference>
<dbReference type="Proteomes" id="UP000316759">
    <property type="component" value="Unassembled WGS sequence"/>
</dbReference>
<feature type="compositionally biased region" description="Polar residues" evidence="4">
    <location>
        <begin position="389"/>
        <end position="398"/>
    </location>
</feature>
<protein>
    <recommendedName>
        <fullName evidence="7">Inner centromere protein ARK-binding domain-containing protein</fullName>
    </recommendedName>
</protein>
<gene>
    <name evidence="5" type="ORF">FGIG_07576</name>
</gene>
<dbReference type="GO" id="GO:0005737">
    <property type="term" value="C:cytoplasm"/>
    <property type="evidence" value="ECO:0007669"/>
    <property type="project" value="UniProtKB-SubCell"/>
</dbReference>
<evidence type="ECO:0000313" key="5">
    <source>
        <dbReference type="EMBL" id="TPP66124.1"/>
    </source>
</evidence>
<evidence type="ECO:0000256" key="2">
    <source>
        <dbReference type="ARBA" id="ARBA00022490"/>
    </source>
</evidence>
<dbReference type="PANTHER" id="PTHR13142">
    <property type="entry name" value="INNER CENTROMERE PROTEIN"/>
    <property type="match status" value="1"/>
</dbReference>
<organism evidence="5 6">
    <name type="scientific">Fasciola gigantica</name>
    <name type="common">Giant liver fluke</name>
    <dbReference type="NCBI Taxonomy" id="46835"/>
    <lineage>
        <taxon>Eukaryota</taxon>
        <taxon>Metazoa</taxon>
        <taxon>Spiralia</taxon>
        <taxon>Lophotrochozoa</taxon>
        <taxon>Platyhelminthes</taxon>
        <taxon>Trematoda</taxon>
        <taxon>Digenea</taxon>
        <taxon>Plagiorchiida</taxon>
        <taxon>Echinostomata</taxon>
        <taxon>Echinostomatoidea</taxon>
        <taxon>Fasciolidae</taxon>
        <taxon>Fasciola</taxon>
    </lineage>
</organism>
<dbReference type="OrthoDB" id="6237543at2759"/>
<dbReference type="STRING" id="46835.A0A504YXA4"/>
<evidence type="ECO:0008006" key="7">
    <source>
        <dbReference type="Google" id="ProtNLM"/>
    </source>
</evidence>
<accession>A0A504YXA4</accession>
<feature type="compositionally biased region" description="Basic and acidic residues" evidence="4">
    <location>
        <begin position="130"/>
        <end position="140"/>
    </location>
</feature>
<dbReference type="AlphaFoldDB" id="A0A504YXA4"/>
<keyword evidence="3" id="KW-0175">Coiled coil</keyword>
<name>A0A504YXA4_FASGI</name>